<dbReference type="EMBL" id="NBXB01000033">
    <property type="protein sequence ID" value="RFA13779.1"/>
    <property type="molecule type" value="Genomic_DNA"/>
</dbReference>
<proteinExistence type="predicted"/>
<feature type="signal peptide" evidence="1">
    <location>
        <begin position="1"/>
        <end position="24"/>
    </location>
</feature>
<dbReference type="RefSeq" id="WP_116411963.1">
    <property type="nucleotide sequence ID" value="NZ_NBXB01000033.1"/>
</dbReference>
<sequence length="184" mass="18828">MKVPVRCATAVVLSAAFVTGCANSPECSDLIASSPFTATFGARPLNDPADVGTPGTPYSYPAGSIVPTTPPVGATLAETLYAATQLRCVWRDPSADITSVTIEIPTVDPADASDYLASLPALGYTCAAATSGTGEACQLTTTDPKYSVDVGSTSFLRGDTYIHISQANVSTPGLLDSLASMLWG</sequence>
<protein>
    <recommendedName>
        <fullName evidence="4">DUF3558 domain-containing protein</fullName>
    </recommendedName>
</protein>
<feature type="chain" id="PRO_5017665927" description="DUF3558 domain-containing protein" evidence="1">
    <location>
        <begin position="25"/>
        <end position="184"/>
    </location>
</feature>
<organism evidence="2 3">
    <name type="scientific">Subtercola boreus</name>
    <dbReference type="NCBI Taxonomy" id="120213"/>
    <lineage>
        <taxon>Bacteria</taxon>
        <taxon>Bacillati</taxon>
        <taxon>Actinomycetota</taxon>
        <taxon>Actinomycetes</taxon>
        <taxon>Micrococcales</taxon>
        <taxon>Microbacteriaceae</taxon>
        <taxon>Subtercola</taxon>
    </lineage>
</organism>
<evidence type="ECO:0000313" key="2">
    <source>
        <dbReference type="EMBL" id="RFA13779.1"/>
    </source>
</evidence>
<dbReference type="AlphaFoldDB" id="A0A3E0VWC0"/>
<keyword evidence="1" id="KW-0732">Signal</keyword>
<dbReference type="PROSITE" id="PS51257">
    <property type="entry name" value="PROKAR_LIPOPROTEIN"/>
    <property type="match status" value="1"/>
</dbReference>
<dbReference type="OrthoDB" id="5123394at2"/>
<reference evidence="2 3" key="1">
    <citation type="submission" date="2017-04" db="EMBL/GenBank/DDBJ databases">
        <title>Comparative genome analysis of Subtercola boreus.</title>
        <authorList>
            <person name="Cho Y.-J."/>
            <person name="Cho A."/>
            <person name="Kim O.-S."/>
            <person name="Lee J.-I."/>
        </authorList>
    </citation>
    <scope>NUCLEOTIDE SEQUENCE [LARGE SCALE GENOMIC DNA]</scope>
    <source>
        <strain evidence="2 3">P27479</strain>
    </source>
</reference>
<accession>A0A3E0VWC0</accession>
<evidence type="ECO:0000313" key="3">
    <source>
        <dbReference type="Proteomes" id="UP000256541"/>
    </source>
</evidence>
<comment type="caution">
    <text evidence="2">The sequence shown here is derived from an EMBL/GenBank/DDBJ whole genome shotgun (WGS) entry which is preliminary data.</text>
</comment>
<dbReference type="Proteomes" id="UP000256541">
    <property type="component" value="Unassembled WGS sequence"/>
</dbReference>
<name>A0A3E0VWC0_9MICO</name>
<gene>
    <name evidence="2" type="ORF">B7R22_11850</name>
</gene>
<evidence type="ECO:0008006" key="4">
    <source>
        <dbReference type="Google" id="ProtNLM"/>
    </source>
</evidence>
<evidence type="ECO:0000256" key="1">
    <source>
        <dbReference type="SAM" id="SignalP"/>
    </source>
</evidence>